<evidence type="ECO:0000256" key="7">
    <source>
        <dbReference type="ARBA" id="ARBA00023163"/>
    </source>
</evidence>
<protein>
    <recommendedName>
        <fullName evidence="4 10">Mediator of RNA polymerase II transcription subunit 7</fullName>
    </recommendedName>
</protein>
<name>A0A9P4LCQ6_9PLEO</name>
<dbReference type="AlphaFoldDB" id="A0A9P4LCQ6"/>
<dbReference type="OrthoDB" id="10253553at2759"/>
<keyword evidence="5 10" id="KW-0805">Transcription regulation</keyword>
<dbReference type="PANTHER" id="PTHR21428">
    <property type="entry name" value="MEDIATOR OF RNA POLYMERASE II TRANSCRIPTION SUBUNIT 7"/>
    <property type="match status" value="1"/>
</dbReference>
<comment type="subunit">
    <text evidence="3 10">Component of the Mediator complex.</text>
</comment>
<dbReference type="GO" id="GO:0016592">
    <property type="term" value="C:mediator complex"/>
    <property type="evidence" value="ECO:0007669"/>
    <property type="project" value="InterPro"/>
</dbReference>
<feature type="non-terminal residue" evidence="11">
    <location>
        <position position="279"/>
    </location>
</feature>
<comment type="caution">
    <text evidence="11">The sequence shown here is derived from an EMBL/GenBank/DDBJ whole genome shotgun (WGS) entry which is preliminary data.</text>
</comment>
<evidence type="ECO:0000256" key="8">
    <source>
        <dbReference type="ARBA" id="ARBA00023242"/>
    </source>
</evidence>
<dbReference type="PANTHER" id="PTHR21428:SF11">
    <property type="entry name" value="MEDIATOR OF RNA POLYMERASE II TRANSCRIPTION SUBUNIT 7"/>
    <property type="match status" value="1"/>
</dbReference>
<dbReference type="Gene3D" id="6.10.140.1520">
    <property type="match status" value="1"/>
</dbReference>
<accession>A0A9P4LCQ6</accession>
<evidence type="ECO:0000256" key="6">
    <source>
        <dbReference type="ARBA" id="ARBA00023159"/>
    </source>
</evidence>
<dbReference type="EMBL" id="ML976614">
    <property type="protein sequence ID" value="KAF1850250.1"/>
    <property type="molecule type" value="Genomic_DNA"/>
</dbReference>
<dbReference type="InterPro" id="IPR037212">
    <property type="entry name" value="Med7/Med21-like"/>
</dbReference>
<evidence type="ECO:0000256" key="3">
    <source>
        <dbReference type="ARBA" id="ARBA00011837"/>
    </source>
</evidence>
<comment type="similarity">
    <text evidence="2 10">Belongs to the Mediator complex subunit 7 family.</text>
</comment>
<dbReference type="GO" id="GO:0003712">
    <property type="term" value="F:transcription coregulator activity"/>
    <property type="evidence" value="ECO:0007669"/>
    <property type="project" value="InterPro"/>
</dbReference>
<dbReference type="Proteomes" id="UP000800039">
    <property type="component" value="Unassembled WGS sequence"/>
</dbReference>
<comment type="subcellular location">
    <subcellularLocation>
        <location evidence="1 10">Nucleus</location>
    </subcellularLocation>
</comment>
<evidence type="ECO:0000256" key="10">
    <source>
        <dbReference type="RuleBase" id="RU364060"/>
    </source>
</evidence>
<dbReference type="Pfam" id="PF05983">
    <property type="entry name" value="Med7"/>
    <property type="match status" value="1"/>
</dbReference>
<organism evidence="11 12">
    <name type="scientific">Cucurbitaria berberidis CBS 394.84</name>
    <dbReference type="NCBI Taxonomy" id="1168544"/>
    <lineage>
        <taxon>Eukaryota</taxon>
        <taxon>Fungi</taxon>
        <taxon>Dikarya</taxon>
        <taxon>Ascomycota</taxon>
        <taxon>Pezizomycotina</taxon>
        <taxon>Dothideomycetes</taxon>
        <taxon>Pleosporomycetidae</taxon>
        <taxon>Pleosporales</taxon>
        <taxon>Pleosporineae</taxon>
        <taxon>Cucurbitariaceae</taxon>
        <taxon>Cucurbitaria</taxon>
    </lineage>
</organism>
<sequence length="279" mass="31488">MADPQQQQQDEDLILSFFPDPPPFYRHFTAENRERLGEIEKEAATGDGELATSALGSYLSAEQILALPTELRYLIPPAPPADDEEFKVFGEATKAKGSDLFSKNMELISHRMKEEGVLQDWTYEQLYHTTPPSQPTTTSTPTTLDRQNYLFRFLRSMLLSYISLLGLVAIDPVSPAKDDQIAHILTMVTNMHALINEYRPHQARETLIAKMEEQLERKVKEVEGVRKVGERVRGVLEGFKNAVPGEKDEAKVADTIVNDEDRAQMTQAHMWGSVDEILG</sequence>
<dbReference type="GO" id="GO:0070847">
    <property type="term" value="C:core mediator complex"/>
    <property type="evidence" value="ECO:0007669"/>
    <property type="project" value="TreeGrafter"/>
</dbReference>
<dbReference type="InterPro" id="IPR044888">
    <property type="entry name" value="Mediatior_Med7_sf"/>
</dbReference>
<comment type="function">
    <text evidence="9">Component of the Mediator complex, a coactivator involved in the regulated transcription of nearly all RNA polymerase II-dependent genes. Mediator functions as a bridge to convey information from gene-specific regulatory proteins to the basal RNA polymerase II transcription machinery. Mediator is recruited to promoters by direct interactions with regulatory proteins and serves as a scaffold for the assembly of a functional preinitiation complex with RNA polymerase II and the general transcription factors.</text>
</comment>
<evidence type="ECO:0000256" key="2">
    <source>
        <dbReference type="ARBA" id="ARBA00009994"/>
    </source>
</evidence>
<evidence type="ECO:0000313" key="12">
    <source>
        <dbReference type="Proteomes" id="UP000800039"/>
    </source>
</evidence>
<evidence type="ECO:0000256" key="1">
    <source>
        <dbReference type="ARBA" id="ARBA00004123"/>
    </source>
</evidence>
<keyword evidence="7 10" id="KW-0804">Transcription</keyword>
<dbReference type="GO" id="GO:0006357">
    <property type="term" value="P:regulation of transcription by RNA polymerase II"/>
    <property type="evidence" value="ECO:0007669"/>
    <property type="project" value="InterPro"/>
</dbReference>
<evidence type="ECO:0000256" key="5">
    <source>
        <dbReference type="ARBA" id="ARBA00023015"/>
    </source>
</evidence>
<evidence type="ECO:0000313" key="11">
    <source>
        <dbReference type="EMBL" id="KAF1850250.1"/>
    </source>
</evidence>
<keyword evidence="12" id="KW-1185">Reference proteome</keyword>
<proteinExistence type="inferred from homology"/>
<dbReference type="GeneID" id="63844766"/>
<dbReference type="Gene3D" id="6.10.140.200">
    <property type="match status" value="1"/>
</dbReference>
<reference evidence="11" key="1">
    <citation type="submission" date="2020-01" db="EMBL/GenBank/DDBJ databases">
        <authorList>
            <consortium name="DOE Joint Genome Institute"/>
            <person name="Haridas S."/>
            <person name="Albert R."/>
            <person name="Binder M."/>
            <person name="Bloem J."/>
            <person name="Labutti K."/>
            <person name="Salamov A."/>
            <person name="Andreopoulos B."/>
            <person name="Baker S.E."/>
            <person name="Barry K."/>
            <person name="Bills G."/>
            <person name="Bluhm B.H."/>
            <person name="Cannon C."/>
            <person name="Castanera R."/>
            <person name="Culley D.E."/>
            <person name="Daum C."/>
            <person name="Ezra D."/>
            <person name="Gonzalez J.B."/>
            <person name="Henrissat B."/>
            <person name="Kuo A."/>
            <person name="Liang C."/>
            <person name="Lipzen A."/>
            <person name="Lutzoni F."/>
            <person name="Magnuson J."/>
            <person name="Mondo S."/>
            <person name="Nolan M."/>
            <person name="Ohm R."/>
            <person name="Pangilinan J."/>
            <person name="Park H.-J."/>
            <person name="Ramirez L."/>
            <person name="Alfaro M."/>
            <person name="Sun H."/>
            <person name="Tritt A."/>
            <person name="Yoshinaga Y."/>
            <person name="Zwiers L.-H."/>
            <person name="Turgeon B.G."/>
            <person name="Goodwin S.B."/>
            <person name="Spatafora J.W."/>
            <person name="Crous P.W."/>
            <person name="Grigoriev I.V."/>
        </authorList>
    </citation>
    <scope>NUCLEOTIDE SEQUENCE</scope>
    <source>
        <strain evidence="11">CBS 394.84</strain>
    </source>
</reference>
<gene>
    <name evidence="11" type="ORF">K460DRAFT_266774</name>
</gene>
<dbReference type="InterPro" id="IPR009244">
    <property type="entry name" value="Mediatior_Med7"/>
</dbReference>
<dbReference type="RefSeq" id="XP_040792813.1">
    <property type="nucleotide sequence ID" value="XM_040927513.1"/>
</dbReference>
<evidence type="ECO:0000256" key="9">
    <source>
        <dbReference type="ARBA" id="ARBA00025687"/>
    </source>
</evidence>
<dbReference type="SUPFAM" id="SSF140718">
    <property type="entry name" value="Mediator hinge subcomplex-like"/>
    <property type="match status" value="1"/>
</dbReference>
<evidence type="ECO:0000256" key="4">
    <source>
        <dbReference type="ARBA" id="ARBA00020631"/>
    </source>
</evidence>
<keyword evidence="8 10" id="KW-0539">Nucleus</keyword>
<keyword evidence="6 10" id="KW-0010">Activator</keyword>